<comment type="caution">
    <text evidence="2">The sequence shown here is derived from an EMBL/GenBank/DDBJ whole genome shotgun (WGS) entry which is preliminary data.</text>
</comment>
<dbReference type="AlphaFoldDB" id="A0A5B7FP92"/>
<evidence type="ECO:0000256" key="1">
    <source>
        <dbReference type="SAM" id="MobiDB-lite"/>
    </source>
</evidence>
<reference evidence="2 3" key="1">
    <citation type="submission" date="2019-05" db="EMBL/GenBank/DDBJ databases">
        <title>Another draft genome of Portunus trituberculatus and its Hox gene families provides insights of decapod evolution.</title>
        <authorList>
            <person name="Jeong J.-H."/>
            <person name="Song I."/>
            <person name="Kim S."/>
            <person name="Choi T."/>
            <person name="Kim D."/>
            <person name="Ryu S."/>
            <person name="Kim W."/>
        </authorList>
    </citation>
    <scope>NUCLEOTIDE SEQUENCE [LARGE SCALE GENOMIC DNA]</scope>
    <source>
        <tissue evidence="2">Muscle</tissue>
    </source>
</reference>
<gene>
    <name evidence="2" type="ORF">E2C01_040824</name>
</gene>
<feature type="compositionally biased region" description="Basic and acidic residues" evidence="1">
    <location>
        <begin position="31"/>
        <end position="40"/>
    </location>
</feature>
<organism evidence="2 3">
    <name type="scientific">Portunus trituberculatus</name>
    <name type="common">Swimming crab</name>
    <name type="synonym">Neptunus trituberculatus</name>
    <dbReference type="NCBI Taxonomy" id="210409"/>
    <lineage>
        <taxon>Eukaryota</taxon>
        <taxon>Metazoa</taxon>
        <taxon>Ecdysozoa</taxon>
        <taxon>Arthropoda</taxon>
        <taxon>Crustacea</taxon>
        <taxon>Multicrustacea</taxon>
        <taxon>Malacostraca</taxon>
        <taxon>Eumalacostraca</taxon>
        <taxon>Eucarida</taxon>
        <taxon>Decapoda</taxon>
        <taxon>Pleocyemata</taxon>
        <taxon>Brachyura</taxon>
        <taxon>Eubrachyura</taxon>
        <taxon>Portunoidea</taxon>
        <taxon>Portunidae</taxon>
        <taxon>Portuninae</taxon>
        <taxon>Portunus</taxon>
    </lineage>
</organism>
<sequence length="81" mass="9409">MSQKEALQKVYLTLHRHQEHSPYPETSPETTRNDLHDSRTLQRRHGRTAHPHVTSRGSRGTSEEQGEDASPPPRFFMPQEH</sequence>
<dbReference type="Proteomes" id="UP000324222">
    <property type="component" value="Unassembled WGS sequence"/>
</dbReference>
<feature type="compositionally biased region" description="Basic residues" evidence="1">
    <location>
        <begin position="41"/>
        <end position="50"/>
    </location>
</feature>
<name>A0A5B7FP92_PORTR</name>
<feature type="region of interest" description="Disordered" evidence="1">
    <location>
        <begin position="1"/>
        <end position="81"/>
    </location>
</feature>
<evidence type="ECO:0000313" key="3">
    <source>
        <dbReference type="Proteomes" id="UP000324222"/>
    </source>
</evidence>
<keyword evidence="3" id="KW-1185">Reference proteome</keyword>
<evidence type="ECO:0000313" key="2">
    <source>
        <dbReference type="EMBL" id="MPC47089.1"/>
    </source>
</evidence>
<proteinExistence type="predicted"/>
<dbReference type="EMBL" id="VSRR010007544">
    <property type="protein sequence ID" value="MPC47089.1"/>
    <property type="molecule type" value="Genomic_DNA"/>
</dbReference>
<accession>A0A5B7FP92</accession>
<protein>
    <submittedName>
        <fullName evidence="2">Uncharacterized protein</fullName>
    </submittedName>
</protein>